<dbReference type="AlphaFoldDB" id="G8ZHR7"/>
<keyword evidence="1" id="KW-0175">Coiled coil</keyword>
<dbReference type="Proteomes" id="UP000009139">
    <property type="component" value="Chromosome"/>
</dbReference>
<evidence type="ECO:0000256" key="1">
    <source>
        <dbReference type="SAM" id="Coils"/>
    </source>
</evidence>
<dbReference type="SUPFAM" id="SSF52540">
    <property type="entry name" value="P-loop containing nucleoside triphosphate hydrolases"/>
    <property type="match status" value="1"/>
</dbReference>
<gene>
    <name evidence="2" type="ordered locus">PAB2166</name>
</gene>
<evidence type="ECO:0000313" key="3">
    <source>
        <dbReference type="Proteomes" id="UP000009139"/>
    </source>
</evidence>
<reference evidence="2 3" key="1">
    <citation type="journal article" date="2012" name="Curr. Microbiol.">
        <title>Re-annotation of two hyperthermophilic archaea Pyrococcus abyssi GE5 and Pyrococcus furiosus DSM 3638.</title>
        <authorList>
            <person name="Gao J."/>
            <person name="Wang J."/>
        </authorList>
    </citation>
    <scope>GENOME REANNOTATION</scope>
    <source>
        <strain evidence="3">GE5 / Orsay</strain>
    </source>
</reference>
<name>G8ZHR7_PYRAB</name>
<comment type="miscellaneous">
    <text evidence="2">The sequence shown here is derived from an EMBL/GenBank/DDBJ third party annotation (TPA) entry.</text>
</comment>
<dbReference type="EMBL" id="HE613800">
    <property type="protein sequence ID" value="CCE69660.1"/>
    <property type="molecule type" value="Genomic_DNA"/>
</dbReference>
<feature type="coiled-coil region" evidence="1">
    <location>
        <begin position="108"/>
        <end position="176"/>
    </location>
</feature>
<protein>
    <recommendedName>
        <fullName evidence="4">PRC-barrel domain-containing protein</fullName>
    </recommendedName>
</protein>
<dbReference type="InterPro" id="IPR027417">
    <property type="entry name" value="P-loop_NTPase"/>
</dbReference>
<evidence type="ECO:0008006" key="4">
    <source>
        <dbReference type="Google" id="ProtNLM"/>
    </source>
</evidence>
<organism evidence="2 3">
    <name type="scientific">Pyrococcus abyssi (strain GE5 / Orsay)</name>
    <dbReference type="NCBI Taxonomy" id="272844"/>
    <lineage>
        <taxon>Archaea</taxon>
        <taxon>Methanobacteriati</taxon>
        <taxon>Methanobacteriota</taxon>
        <taxon>Thermococci</taxon>
        <taxon>Thermococcales</taxon>
        <taxon>Thermococcaceae</taxon>
        <taxon>Pyrococcus</taxon>
    </lineage>
</organism>
<proteinExistence type="predicted"/>
<accession>G8ZHR7</accession>
<sequence length="231" mass="26680">MLSIPREIEGKVDCMEGSQTNQLVNKFVISLPEGKILGYATDINVEVSGDQFYFILKMKVLENLSRGEFHPGMFSSEKKIKIKPSDIVNVGPDVIILGGGKVPPLREIERLGQVVEEYNSLVKELEKKEEEIKRLREEKEKIERELEELKRKVRRLEVLEDDFDHLKEQLIKQEGQLEMAREYIKLLEGVRHDIDNIKANVETLLSGYLEDVIRKIVNDELNARGLKRTPI</sequence>
<evidence type="ECO:0000313" key="2">
    <source>
        <dbReference type="EMBL" id="CCE69660.1"/>
    </source>
</evidence>